<name>A0A5C6ULI5_9SPHN</name>
<evidence type="ECO:0000313" key="2">
    <source>
        <dbReference type="Proteomes" id="UP000321129"/>
    </source>
</evidence>
<evidence type="ECO:0000313" key="1">
    <source>
        <dbReference type="EMBL" id="TXC73953.1"/>
    </source>
</evidence>
<protein>
    <submittedName>
        <fullName evidence="1">DUF3892 domain-containing protein</fullName>
    </submittedName>
</protein>
<dbReference type="AlphaFoldDB" id="A0A5C6ULI5"/>
<accession>A0A5C6ULI5</accession>
<gene>
    <name evidence="1" type="ORF">FSZ31_04325</name>
</gene>
<proteinExistence type="predicted"/>
<keyword evidence="2" id="KW-1185">Reference proteome</keyword>
<reference evidence="1 2" key="1">
    <citation type="submission" date="2019-08" db="EMBL/GenBank/DDBJ databases">
        <title>Sphingorhabdus soil sp. nov., isolated from arctic soil.</title>
        <authorList>
            <person name="Liu Y."/>
        </authorList>
    </citation>
    <scope>NUCLEOTIDE SEQUENCE [LARGE SCALE GENOMIC DNA]</scope>
    <source>
        <strain evidence="1 2">D-2Q-5-6</strain>
    </source>
</reference>
<comment type="caution">
    <text evidence="1">The sequence shown here is derived from an EMBL/GenBank/DDBJ whole genome shotgun (WGS) entry which is preliminary data.</text>
</comment>
<dbReference type="EMBL" id="VOPY01000001">
    <property type="protein sequence ID" value="TXC73953.1"/>
    <property type="molecule type" value="Genomic_DNA"/>
</dbReference>
<sequence>MARMLGLSAQSVPMCKMRFSVAAVNLAQQRKTTMAKRARIRCINKTPRDNRYEAITHFGFEANGMFYRFTLEDMLNLIDDGWTFYTEEGGHVREVRAYHYRGSTTRFLRTDPDKDTTDNLLSLDECPIG</sequence>
<organism evidence="1 2">
    <name type="scientific">Flavisphingopyxis soli</name>
    <dbReference type="NCBI Taxonomy" id="2601267"/>
    <lineage>
        <taxon>Bacteria</taxon>
        <taxon>Pseudomonadati</taxon>
        <taxon>Pseudomonadota</taxon>
        <taxon>Alphaproteobacteria</taxon>
        <taxon>Sphingomonadales</taxon>
        <taxon>Sphingopyxidaceae</taxon>
        <taxon>Flavisphingopyxis</taxon>
    </lineage>
</organism>
<dbReference type="Proteomes" id="UP000321129">
    <property type="component" value="Unassembled WGS sequence"/>
</dbReference>
<dbReference type="Pfam" id="PF13031">
    <property type="entry name" value="DUF3892"/>
    <property type="match status" value="1"/>
</dbReference>
<dbReference type="InterPro" id="IPR024997">
    <property type="entry name" value="DUF3892"/>
</dbReference>